<reference evidence="1 2" key="1">
    <citation type="journal article" date="2023" name="Arcadia Sci">
        <title>De novo assembly of a long-read Amblyomma americanum tick genome.</title>
        <authorList>
            <person name="Chou S."/>
            <person name="Poskanzer K.E."/>
            <person name="Rollins M."/>
            <person name="Thuy-Boun P.S."/>
        </authorList>
    </citation>
    <scope>NUCLEOTIDE SEQUENCE [LARGE SCALE GENOMIC DNA]</scope>
    <source>
        <strain evidence="1">F_SG_1</strain>
        <tissue evidence="1">Salivary glands</tissue>
    </source>
</reference>
<proteinExistence type="predicted"/>
<dbReference type="Proteomes" id="UP001321473">
    <property type="component" value="Unassembled WGS sequence"/>
</dbReference>
<evidence type="ECO:0000313" key="2">
    <source>
        <dbReference type="Proteomes" id="UP001321473"/>
    </source>
</evidence>
<gene>
    <name evidence="1" type="ORF">V5799_009564</name>
</gene>
<organism evidence="1 2">
    <name type="scientific">Amblyomma americanum</name>
    <name type="common">Lone star tick</name>
    <dbReference type="NCBI Taxonomy" id="6943"/>
    <lineage>
        <taxon>Eukaryota</taxon>
        <taxon>Metazoa</taxon>
        <taxon>Ecdysozoa</taxon>
        <taxon>Arthropoda</taxon>
        <taxon>Chelicerata</taxon>
        <taxon>Arachnida</taxon>
        <taxon>Acari</taxon>
        <taxon>Parasitiformes</taxon>
        <taxon>Ixodida</taxon>
        <taxon>Ixodoidea</taxon>
        <taxon>Ixodidae</taxon>
        <taxon>Amblyomminae</taxon>
        <taxon>Amblyomma</taxon>
    </lineage>
</organism>
<keyword evidence="2" id="KW-1185">Reference proteome</keyword>
<sequence length="157" mass="18286">MPSKIGAAHGELRFHQTNRKIQWRGLIAHLCLNERTYTADLFVKKAAPRERRTESAVSQSVNEVYNFLEYCTRRFIQGTEFRLRNRIQIYAYCTYVSRGQTYAQKIQRRGLIAHLYLNEKTSTADLFVNKGCATPTAHRERSLQLLGILHTEVHSRD</sequence>
<accession>A0AAQ4FA39</accession>
<evidence type="ECO:0000313" key="1">
    <source>
        <dbReference type="EMBL" id="KAK8784064.1"/>
    </source>
</evidence>
<name>A0AAQ4FA39_AMBAM</name>
<dbReference type="AlphaFoldDB" id="A0AAQ4FA39"/>
<comment type="caution">
    <text evidence="1">The sequence shown here is derived from an EMBL/GenBank/DDBJ whole genome shotgun (WGS) entry which is preliminary data.</text>
</comment>
<dbReference type="EMBL" id="JARKHS020004887">
    <property type="protein sequence ID" value="KAK8784064.1"/>
    <property type="molecule type" value="Genomic_DNA"/>
</dbReference>
<protein>
    <submittedName>
        <fullName evidence="1">Uncharacterized protein</fullName>
    </submittedName>
</protein>